<dbReference type="Proteomes" id="UP001172721">
    <property type="component" value="Unassembled WGS sequence"/>
</dbReference>
<gene>
    <name evidence="1" type="ORF">QYB97_05810</name>
</gene>
<dbReference type="EMBL" id="JAUHTR010000002">
    <property type="protein sequence ID" value="MDN4523979.1"/>
    <property type="molecule type" value="Genomic_DNA"/>
</dbReference>
<name>A0ABT8HT80_9BACL</name>
<dbReference type="RefSeq" id="WP_301165035.1">
    <property type="nucleotide sequence ID" value="NZ_JAUHTR010000002.1"/>
</dbReference>
<keyword evidence="2" id="KW-1185">Reference proteome</keyword>
<protein>
    <submittedName>
        <fullName evidence="1">Uncharacterized protein</fullName>
    </submittedName>
</protein>
<accession>A0ABT8HT80</accession>
<proteinExistence type="predicted"/>
<comment type="caution">
    <text evidence="1">The sequence shown here is derived from an EMBL/GenBank/DDBJ whole genome shotgun (WGS) entry which is preliminary data.</text>
</comment>
<organism evidence="1 2">
    <name type="scientific">Fictibacillus fluitans</name>
    <dbReference type="NCBI Taxonomy" id="3058422"/>
    <lineage>
        <taxon>Bacteria</taxon>
        <taxon>Bacillati</taxon>
        <taxon>Bacillota</taxon>
        <taxon>Bacilli</taxon>
        <taxon>Bacillales</taxon>
        <taxon>Fictibacillaceae</taxon>
        <taxon>Fictibacillus</taxon>
    </lineage>
</organism>
<evidence type="ECO:0000313" key="2">
    <source>
        <dbReference type="Proteomes" id="UP001172721"/>
    </source>
</evidence>
<reference evidence="1" key="1">
    <citation type="submission" date="2023-07" db="EMBL/GenBank/DDBJ databases">
        <title>Fictibacillus sp. isolated from freshwater pond.</title>
        <authorList>
            <person name="Kirdat K."/>
            <person name="Bhat A."/>
            <person name="Mourya A."/>
            <person name="Yadav A."/>
        </authorList>
    </citation>
    <scope>NUCLEOTIDE SEQUENCE</scope>
    <source>
        <strain evidence="1">NE201</strain>
    </source>
</reference>
<evidence type="ECO:0000313" key="1">
    <source>
        <dbReference type="EMBL" id="MDN4523979.1"/>
    </source>
</evidence>
<sequence length="169" mass="19398">MLNVLKYIEEQPATITYDLYIPITIEFGSWDRAKEPAIYWRTGDFKRSLLEIGMGKATGIIRSITLTLSEKVFKTRKPYFNRKNLMADRGTPVFQVEGFKDQPYLDEKTDLYVNIGNKNIWIAFSENQISSFIEDDHIGFALDAKNNLCGILISGVLEHDRKKLEKALG</sequence>